<dbReference type="InterPro" id="IPR052559">
    <property type="entry name" value="V-haloperoxidase"/>
</dbReference>
<keyword evidence="3" id="KW-1185">Reference proteome</keyword>
<dbReference type="EMBL" id="AP022870">
    <property type="protein sequence ID" value="BCB78081.1"/>
    <property type="molecule type" value="Genomic_DNA"/>
</dbReference>
<dbReference type="PANTHER" id="PTHR34599:SF1">
    <property type="entry name" value="PHOSPHATIDIC ACID PHOSPHATASE TYPE 2_HALOPEROXIDASE DOMAIN-CONTAINING PROTEIN"/>
    <property type="match status" value="1"/>
</dbReference>
<reference evidence="2 3" key="2">
    <citation type="submission" date="2020-03" db="EMBL/GenBank/DDBJ databases">
        <authorList>
            <person name="Ichikawa N."/>
            <person name="Kimura A."/>
            <person name="Kitahashi Y."/>
            <person name="Uohara A."/>
        </authorList>
    </citation>
    <scope>NUCLEOTIDE SEQUENCE [LARGE SCALE GENOMIC DNA]</scope>
    <source>
        <strain evidence="2 3">NBRC 107702</strain>
    </source>
</reference>
<feature type="chain" id="PRO_5026291116" evidence="1">
    <location>
        <begin position="28"/>
        <end position="415"/>
    </location>
</feature>
<proteinExistence type="predicted"/>
<feature type="signal peptide" evidence="1">
    <location>
        <begin position="1"/>
        <end position="27"/>
    </location>
</feature>
<protein>
    <submittedName>
        <fullName evidence="2">Uncharacterized protein</fullName>
    </submittedName>
</protein>
<dbReference type="CDD" id="cd03398">
    <property type="entry name" value="PAP2_haloperoxidase"/>
    <property type="match status" value="1"/>
</dbReference>
<gene>
    <name evidence="2" type="ORF">Pflav_044910</name>
</gene>
<dbReference type="KEGG" id="pfla:Pflav_044910"/>
<organism evidence="2 3">
    <name type="scientific">Phytohabitans flavus</name>
    <dbReference type="NCBI Taxonomy" id="1076124"/>
    <lineage>
        <taxon>Bacteria</taxon>
        <taxon>Bacillati</taxon>
        <taxon>Actinomycetota</taxon>
        <taxon>Actinomycetes</taxon>
        <taxon>Micromonosporales</taxon>
        <taxon>Micromonosporaceae</taxon>
    </lineage>
</organism>
<accession>A0A6F8XWG4</accession>
<dbReference type="SUPFAM" id="SSF48317">
    <property type="entry name" value="Acid phosphatase/Vanadium-dependent haloperoxidase"/>
    <property type="match status" value="1"/>
</dbReference>
<dbReference type="RefSeq" id="WP_173037698.1">
    <property type="nucleotide sequence ID" value="NZ_AP022870.1"/>
</dbReference>
<dbReference type="Proteomes" id="UP000502508">
    <property type="component" value="Chromosome"/>
</dbReference>
<reference evidence="2 3" key="1">
    <citation type="submission" date="2020-03" db="EMBL/GenBank/DDBJ databases">
        <title>Whole genome shotgun sequence of Phytohabitans flavus NBRC 107702.</title>
        <authorList>
            <person name="Komaki H."/>
            <person name="Tamura T."/>
        </authorList>
    </citation>
    <scope>NUCLEOTIDE SEQUENCE [LARGE SCALE GENOMIC DNA]</scope>
    <source>
        <strain evidence="2 3">NBRC 107702</strain>
    </source>
</reference>
<dbReference type="AlphaFoldDB" id="A0A6F8XWG4"/>
<name>A0A6F8XWG4_9ACTN</name>
<dbReference type="Gene3D" id="1.10.606.20">
    <property type="match status" value="1"/>
</dbReference>
<sequence length="415" mass="44770">MAHRGWLCGAAAALVLLAGAPAPSASASAPAPRDNPVVVWDINAQTAIWDIAAQQPNAQVRSFAMVSGAVYDAVNAIAGVPYQPYLVAPRTTGTESTEAAVATAAYRVMADLFPAQSERLRAQYDEYLAEIPDGRSKRAGIAVGGRAAAAMVDARRDDGAFGSQQWTVGDQPGQWRPTPPAFVSDGAWLGFVRPFLLPSAEAFTAPGPPALTSRTYARDLDEVKLVGAAGSTVRTADQTEAAIWWHDRRSVGWEIKRQLAVGQRLDPLRTARLFAMVDLVVADTGIACFRQKEAWGFWRPITAIRAGDDPGWTPLLVTPPFPEYPSGHACATGARMSVFRSFFARDTVQFHAYSVDADATRSFTRFSQAVEELVGARVWGGLHFRTADVDGVRLGEAVARYGIGHHFRPRPSHGR</sequence>
<dbReference type="InterPro" id="IPR036938">
    <property type="entry name" value="PAP2/HPO_sf"/>
</dbReference>
<dbReference type="PANTHER" id="PTHR34599">
    <property type="entry name" value="PEROXIDASE-RELATED"/>
    <property type="match status" value="1"/>
</dbReference>
<evidence type="ECO:0000313" key="2">
    <source>
        <dbReference type="EMBL" id="BCB78081.1"/>
    </source>
</evidence>
<evidence type="ECO:0000313" key="3">
    <source>
        <dbReference type="Proteomes" id="UP000502508"/>
    </source>
</evidence>
<evidence type="ECO:0000256" key="1">
    <source>
        <dbReference type="SAM" id="SignalP"/>
    </source>
</evidence>
<keyword evidence="1" id="KW-0732">Signal</keyword>